<reference evidence="1" key="1">
    <citation type="submission" date="2023-07" db="EMBL/GenBank/DDBJ databases">
        <authorList>
            <consortium name="AG Swart"/>
            <person name="Singh M."/>
            <person name="Singh A."/>
            <person name="Seah K."/>
            <person name="Emmerich C."/>
        </authorList>
    </citation>
    <scope>NUCLEOTIDE SEQUENCE</scope>
    <source>
        <strain evidence="1">DP1</strain>
    </source>
</reference>
<protein>
    <submittedName>
        <fullName evidence="1">Uncharacterized protein</fullName>
    </submittedName>
</protein>
<gene>
    <name evidence="1" type="ORF">ECRASSUSDP1_LOCUS19583</name>
</gene>
<keyword evidence="2" id="KW-1185">Reference proteome</keyword>
<name>A0AAD2D3K8_EUPCR</name>
<dbReference type="EMBL" id="CAMPGE010019887">
    <property type="protein sequence ID" value="CAI2378188.1"/>
    <property type="molecule type" value="Genomic_DNA"/>
</dbReference>
<comment type="caution">
    <text evidence="1">The sequence shown here is derived from an EMBL/GenBank/DDBJ whole genome shotgun (WGS) entry which is preliminary data.</text>
</comment>
<dbReference type="AlphaFoldDB" id="A0AAD2D3K8"/>
<organism evidence="1 2">
    <name type="scientific">Euplotes crassus</name>
    <dbReference type="NCBI Taxonomy" id="5936"/>
    <lineage>
        <taxon>Eukaryota</taxon>
        <taxon>Sar</taxon>
        <taxon>Alveolata</taxon>
        <taxon>Ciliophora</taxon>
        <taxon>Intramacronucleata</taxon>
        <taxon>Spirotrichea</taxon>
        <taxon>Hypotrichia</taxon>
        <taxon>Euplotida</taxon>
        <taxon>Euplotidae</taxon>
        <taxon>Moneuplotes</taxon>
    </lineage>
</organism>
<sequence>MEDIASPLLKVGADSFGCIKERYCERRFKEYLMESEEEEQKKEVYQSQTDLDKLLLDENSDSEDECIKKPQLLSMAIKLKSQTFTIAKNNRFLLSKQEILNASSTQKFMLKNIAEISENAKDEEDTTSPTHTSCVDSSVIHSQVVEAADSQKLKNKRRRMQRKLRRLKVIDYLSDTNA</sequence>
<evidence type="ECO:0000313" key="2">
    <source>
        <dbReference type="Proteomes" id="UP001295684"/>
    </source>
</evidence>
<dbReference type="Proteomes" id="UP001295684">
    <property type="component" value="Unassembled WGS sequence"/>
</dbReference>
<accession>A0AAD2D3K8</accession>
<proteinExistence type="predicted"/>
<evidence type="ECO:0000313" key="1">
    <source>
        <dbReference type="EMBL" id="CAI2378188.1"/>
    </source>
</evidence>